<evidence type="ECO:0000256" key="3">
    <source>
        <dbReference type="ARBA" id="ARBA00022801"/>
    </source>
</evidence>
<dbReference type="PANTHER" id="PTHR12606">
    <property type="entry name" value="SENTRIN/SUMO-SPECIFIC PROTEASE"/>
    <property type="match status" value="1"/>
</dbReference>
<name>A0A8K0CGB6_IGNLU</name>
<comment type="similarity">
    <text evidence="1">Belongs to the peptidase C48 family.</text>
</comment>
<dbReference type="PROSITE" id="PS50600">
    <property type="entry name" value="ULP_PROTEASE"/>
    <property type="match status" value="1"/>
</dbReference>
<dbReference type="FunFam" id="3.40.395.10:FF:000001">
    <property type="entry name" value="Sentrin-specific protease 1"/>
    <property type="match status" value="1"/>
</dbReference>
<dbReference type="EMBL" id="VTPC01090140">
    <property type="protein sequence ID" value="KAF2884747.1"/>
    <property type="molecule type" value="Genomic_DNA"/>
</dbReference>
<keyword evidence="9" id="KW-1185">Reference proteome</keyword>
<keyword evidence="3" id="KW-0378">Hydrolase</keyword>
<reference evidence="8" key="1">
    <citation type="submission" date="2019-08" db="EMBL/GenBank/DDBJ databases">
        <title>The genome of the North American firefly Photinus pyralis.</title>
        <authorList>
            <consortium name="Photinus pyralis genome working group"/>
            <person name="Fallon T.R."/>
            <person name="Sander Lower S.E."/>
            <person name="Weng J.-K."/>
        </authorList>
    </citation>
    <scope>NUCLEOTIDE SEQUENCE</scope>
    <source>
        <strain evidence="8">TRF0915ILg1</strain>
        <tissue evidence="8">Whole body</tissue>
    </source>
</reference>
<dbReference type="Gene3D" id="3.40.395.10">
    <property type="entry name" value="Adenoviral Proteinase, Chain A"/>
    <property type="match status" value="1"/>
</dbReference>
<dbReference type="GO" id="GO:0080090">
    <property type="term" value="P:regulation of primary metabolic process"/>
    <property type="evidence" value="ECO:0007669"/>
    <property type="project" value="UniProtKB-ARBA"/>
</dbReference>
<accession>A0A8K0CGB6</accession>
<dbReference type="Pfam" id="PF02902">
    <property type="entry name" value="Peptidase_C48"/>
    <property type="match status" value="1"/>
</dbReference>
<dbReference type="GO" id="GO:0005634">
    <property type="term" value="C:nucleus"/>
    <property type="evidence" value="ECO:0007669"/>
    <property type="project" value="TreeGrafter"/>
</dbReference>
<evidence type="ECO:0000256" key="1">
    <source>
        <dbReference type="ARBA" id="ARBA00005234"/>
    </source>
</evidence>
<feature type="coiled-coil region" evidence="5">
    <location>
        <begin position="357"/>
        <end position="391"/>
    </location>
</feature>
<evidence type="ECO:0000259" key="7">
    <source>
        <dbReference type="PROSITE" id="PS50600"/>
    </source>
</evidence>
<dbReference type="GO" id="GO:0060255">
    <property type="term" value="P:regulation of macromolecule metabolic process"/>
    <property type="evidence" value="ECO:0007669"/>
    <property type="project" value="UniProtKB-ARBA"/>
</dbReference>
<dbReference type="PANTHER" id="PTHR12606:SF141">
    <property type="entry name" value="GH15225P-RELATED"/>
    <property type="match status" value="1"/>
</dbReference>
<dbReference type="InterPro" id="IPR003653">
    <property type="entry name" value="Peptidase_C48_C"/>
</dbReference>
<keyword evidence="4" id="KW-0788">Thiol protease</keyword>
<dbReference type="SUPFAM" id="SSF54001">
    <property type="entry name" value="Cysteine proteinases"/>
    <property type="match status" value="1"/>
</dbReference>
<dbReference type="InterPro" id="IPR038765">
    <property type="entry name" value="Papain-like_cys_pep_sf"/>
</dbReference>
<gene>
    <name evidence="8" type="ORF">ILUMI_21422</name>
</gene>
<dbReference type="AlphaFoldDB" id="A0A8K0CGB6"/>
<dbReference type="GO" id="GO:0016929">
    <property type="term" value="F:deSUMOylase activity"/>
    <property type="evidence" value="ECO:0007669"/>
    <property type="project" value="TreeGrafter"/>
</dbReference>
<evidence type="ECO:0000256" key="2">
    <source>
        <dbReference type="ARBA" id="ARBA00022670"/>
    </source>
</evidence>
<keyword evidence="5" id="KW-0175">Coiled coil</keyword>
<evidence type="ECO:0000313" key="9">
    <source>
        <dbReference type="Proteomes" id="UP000801492"/>
    </source>
</evidence>
<feature type="region of interest" description="Disordered" evidence="6">
    <location>
        <begin position="41"/>
        <end position="81"/>
    </location>
</feature>
<dbReference type="Proteomes" id="UP000801492">
    <property type="component" value="Unassembled WGS sequence"/>
</dbReference>
<proteinExistence type="inferred from homology"/>
<feature type="compositionally biased region" description="Polar residues" evidence="6">
    <location>
        <begin position="118"/>
        <end position="135"/>
    </location>
</feature>
<keyword evidence="2" id="KW-0645">Protease</keyword>
<evidence type="ECO:0000313" key="8">
    <source>
        <dbReference type="EMBL" id="KAF2884747.1"/>
    </source>
</evidence>
<feature type="domain" description="Ubiquitin-like protease family profile" evidence="7">
    <location>
        <begin position="455"/>
        <end position="617"/>
    </location>
</feature>
<feature type="region of interest" description="Disordered" evidence="6">
    <location>
        <begin position="115"/>
        <end position="135"/>
    </location>
</feature>
<sequence length="649" mass="74571">MVDIINYIRSLIFAQPESRKRRAALEEYEIPVSPKVRRISNSQMSNTLEDDWHSTSSSNSIKRRSALHSTSPTGTKLKPSWSKENNVTVTIDDDDDILEISKTKPKSWMEPLKMSGRSHYTSTPNDNQRLASQRNGNDDVIFLNSTQTADEKKFHAKKQGFEYIKPYSYLSDNQNKRRSIQNGISHSRDFTSPIFSSVREIKTKLGLHKRPTVRSAMLDQSFRLDEKAKYKRLLSQASGTSAALRDSFLKYNTTGKLLPSTTQSRGKKMVNMVCGKDKPATIIDLTSNGNDKEKRRLSTKETIKKVLNDFDNEPVMVKDSDSDVEVLATPPSPKPDIQVERVNSLKKVIDTKEHTSSTWLKKMVQKYQEDIARYEREIQAQAEQTKKLNAVTTEVCAQRLENQMVKCLSIKDAVLPVQTADAVFPELTEEDEEQINAALNRRGDPNEVLIQKFNLNITRRDIQTLAGLNWLNDEVINFYMNLLIERGKDSKWPKVYAMNTFFYPKLLKDGPSSLRRWTRRVDIFAHDIIAVPIHLGVHWCMAIIDFRSTTIRYYDSMGSANRQCLEALFHYLQAEHLDKKQKEFDISGWSLESMRDIPQQMNGSDCGMFACTFAEFLCRNGKITFSQEDMPYLRRKMVLEILNGELLIN</sequence>
<dbReference type="GO" id="GO:0016926">
    <property type="term" value="P:protein desumoylation"/>
    <property type="evidence" value="ECO:0007669"/>
    <property type="project" value="TreeGrafter"/>
</dbReference>
<evidence type="ECO:0000256" key="6">
    <source>
        <dbReference type="SAM" id="MobiDB-lite"/>
    </source>
</evidence>
<comment type="caution">
    <text evidence="8">The sequence shown here is derived from an EMBL/GenBank/DDBJ whole genome shotgun (WGS) entry which is preliminary data.</text>
</comment>
<dbReference type="GO" id="GO:0006508">
    <property type="term" value="P:proteolysis"/>
    <property type="evidence" value="ECO:0007669"/>
    <property type="project" value="UniProtKB-KW"/>
</dbReference>
<dbReference type="OrthoDB" id="1939479at2759"/>
<organism evidence="8 9">
    <name type="scientific">Ignelater luminosus</name>
    <name type="common">Cucubano</name>
    <name type="synonym">Pyrophorus luminosus</name>
    <dbReference type="NCBI Taxonomy" id="2038154"/>
    <lineage>
        <taxon>Eukaryota</taxon>
        <taxon>Metazoa</taxon>
        <taxon>Ecdysozoa</taxon>
        <taxon>Arthropoda</taxon>
        <taxon>Hexapoda</taxon>
        <taxon>Insecta</taxon>
        <taxon>Pterygota</taxon>
        <taxon>Neoptera</taxon>
        <taxon>Endopterygota</taxon>
        <taxon>Coleoptera</taxon>
        <taxon>Polyphaga</taxon>
        <taxon>Elateriformia</taxon>
        <taxon>Elateroidea</taxon>
        <taxon>Elateridae</taxon>
        <taxon>Agrypninae</taxon>
        <taxon>Pyrophorini</taxon>
        <taxon>Ignelater</taxon>
    </lineage>
</organism>
<evidence type="ECO:0000256" key="5">
    <source>
        <dbReference type="SAM" id="Coils"/>
    </source>
</evidence>
<protein>
    <recommendedName>
        <fullName evidence="7">Ubiquitin-like protease family profile domain-containing protein</fullName>
    </recommendedName>
</protein>
<evidence type="ECO:0000256" key="4">
    <source>
        <dbReference type="ARBA" id="ARBA00022807"/>
    </source>
</evidence>